<organism evidence="1 2">
    <name type="scientific">Streptomyces roseochromogenus subsp. oscitans DS 12.976</name>
    <dbReference type="NCBI Taxonomy" id="1352936"/>
    <lineage>
        <taxon>Bacteria</taxon>
        <taxon>Bacillati</taxon>
        <taxon>Actinomycetota</taxon>
        <taxon>Actinomycetes</taxon>
        <taxon>Kitasatosporales</taxon>
        <taxon>Streptomycetaceae</taxon>
        <taxon>Streptomyces</taxon>
    </lineage>
</organism>
<comment type="caution">
    <text evidence="1">The sequence shown here is derived from an EMBL/GenBank/DDBJ whole genome shotgun (WGS) entry which is preliminary data.</text>
</comment>
<dbReference type="AlphaFoldDB" id="V6KX27"/>
<evidence type="ECO:0000313" key="1">
    <source>
        <dbReference type="EMBL" id="EST36662.1"/>
    </source>
</evidence>
<name>V6KX27_STRRC</name>
<dbReference type="EMBL" id="AWQX01000006">
    <property type="protein sequence ID" value="EST36662.1"/>
    <property type="molecule type" value="Genomic_DNA"/>
</dbReference>
<sequence>MPFSLFTALREGVTAWAVAVGVVDFLPES</sequence>
<dbReference type="HOGENOM" id="CLU_3410336_0_0_11"/>
<proteinExistence type="predicted"/>
<dbReference type="Proteomes" id="UP000017984">
    <property type="component" value="Chromosome"/>
</dbReference>
<accession>V6KX27</accession>
<gene>
    <name evidence="1" type="ORF">M878_00780</name>
</gene>
<evidence type="ECO:0000313" key="2">
    <source>
        <dbReference type="Proteomes" id="UP000017984"/>
    </source>
</evidence>
<reference evidence="1 2" key="1">
    <citation type="journal article" date="2014" name="Genome Announc.">
        <title>Draft Genome Sequence of Streptomyces roseochromogenes subsp. oscitans DS 12.976, Producer of the Aminocoumarin Antibiotic Clorobiocin.</title>
        <authorList>
            <person name="Ruckert C."/>
            <person name="Kalinowski J."/>
            <person name="Heide L."/>
            <person name="Apel A.K."/>
        </authorList>
    </citation>
    <scope>NUCLEOTIDE SEQUENCE [LARGE SCALE GENOMIC DNA]</scope>
    <source>
        <strain evidence="1 2">DS 12.976</strain>
    </source>
</reference>
<protein>
    <submittedName>
        <fullName evidence="1">Uncharacterized protein</fullName>
    </submittedName>
</protein>
<keyword evidence="2" id="KW-1185">Reference proteome</keyword>